<dbReference type="SUPFAM" id="SSF51905">
    <property type="entry name" value="FAD/NAD(P)-binding domain"/>
    <property type="match status" value="1"/>
</dbReference>
<organism evidence="6 7">
    <name type="scientific">Sulfoacidibacillus thermotolerans</name>
    <name type="common">Acidibacillus sulfuroxidans</name>
    <dbReference type="NCBI Taxonomy" id="1765684"/>
    <lineage>
        <taxon>Bacteria</taxon>
        <taxon>Bacillati</taxon>
        <taxon>Bacillota</taxon>
        <taxon>Bacilli</taxon>
        <taxon>Bacillales</taxon>
        <taxon>Alicyclobacillaceae</taxon>
        <taxon>Sulfoacidibacillus</taxon>
    </lineage>
</organism>
<evidence type="ECO:0000256" key="1">
    <source>
        <dbReference type="ARBA" id="ARBA00001974"/>
    </source>
</evidence>
<evidence type="ECO:0000313" key="6">
    <source>
        <dbReference type="EMBL" id="PWI55631.1"/>
    </source>
</evidence>
<dbReference type="Proteomes" id="UP000245380">
    <property type="component" value="Unassembled WGS sequence"/>
</dbReference>
<dbReference type="InterPro" id="IPR036188">
    <property type="entry name" value="FAD/NAD-bd_sf"/>
</dbReference>
<evidence type="ECO:0000313" key="7">
    <source>
        <dbReference type="Proteomes" id="UP000245380"/>
    </source>
</evidence>
<dbReference type="InterPro" id="IPR023753">
    <property type="entry name" value="FAD/NAD-binding_dom"/>
</dbReference>
<dbReference type="PRINTS" id="PR00469">
    <property type="entry name" value="PNDRDTASEII"/>
</dbReference>
<comment type="subunit">
    <text evidence="2">Homodimer.</text>
</comment>
<dbReference type="Pfam" id="PF07992">
    <property type="entry name" value="Pyr_redox_2"/>
    <property type="match status" value="1"/>
</dbReference>
<dbReference type="PANTHER" id="PTHR48105">
    <property type="entry name" value="THIOREDOXIN REDUCTASE 1-RELATED-RELATED"/>
    <property type="match status" value="1"/>
</dbReference>
<dbReference type="EMBL" id="MPDK01000040">
    <property type="protein sequence ID" value="PWI55631.1"/>
    <property type="molecule type" value="Genomic_DNA"/>
</dbReference>
<keyword evidence="7" id="KW-1185">Reference proteome</keyword>
<evidence type="ECO:0000256" key="3">
    <source>
        <dbReference type="ARBA" id="ARBA00022630"/>
    </source>
</evidence>
<comment type="cofactor">
    <cofactor evidence="1">
        <name>FAD</name>
        <dbReference type="ChEBI" id="CHEBI:57692"/>
    </cofactor>
</comment>
<proteinExistence type="predicted"/>
<dbReference type="Gene3D" id="3.50.50.60">
    <property type="entry name" value="FAD/NAD(P)-binding domain"/>
    <property type="match status" value="2"/>
</dbReference>
<dbReference type="RefSeq" id="WP_181363174.1">
    <property type="nucleotide sequence ID" value="NZ_MPDK01000040.1"/>
</dbReference>
<reference evidence="6 7" key="1">
    <citation type="submission" date="2016-11" db="EMBL/GenBank/DDBJ databases">
        <title>Comparative genomics of Acidibacillus ferroxidans species.</title>
        <authorList>
            <person name="Oliveira G."/>
            <person name="Nunes G."/>
            <person name="Oliveira R."/>
            <person name="Araujo F."/>
            <person name="Salim A."/>
            <person name="Scholte L."/>
            <person name="Morais D."/>
            <person name="Nancucheo I."/>
            <person name="Johnson D.B."/>
            <person name="Grail B."/>
            <person name="Bittencourt J."/>
            <person name="Valadares R."/>
        </authorList>
    </citation>
    <scope>NUCLEOTIDE SEQUENCE [LARGE SCALE GENOMIC DNA]</scope>
    <source>
        <strain evidence="6 7">Y002</strain>
    </source>
</reference>
<accession>A0A2U3D2W2</accession>
<keyword evidence="4" id="KW-0560">Oxidoreductase</keyword>
<name>A0A2U3D2W2_SULT2</name>
<evidence type="ECO:0000256" key="4">
    <source>
        <dbReference type="ARBA" id="ARBA00023002"/>
    </source>
</evidence>
<dbReference type="AlphaFoldDB" id="A0A2U3D2W2"/>
<sequence length="331" mass="36809">MSNLYDVVIIGGGAGGLQTAIHMGRYGWKTLVIDRGKGRTFYSPQYHNILGFPEGISGAELLKRGKQQAAHYGVEFLTKVVIDVKQDEDGLFTISAQRRKEYREGSNQQITMVRARKLVLATGIMDRHPNVPDVYHWAGYSIYYCADCDGFEVRNKKVVVVGTGDGVAHKAMMLLNWSREITVVNVNPQTTINEDLLEQLRTYNIPIYHSPLKKFIGQKRDHIEKVILQDGTEIQSDLVFSALGMYSVHSELGKKLGVDTLANGHIIVDPRTKQTSVANVWAVGDIVAHSQQVMIAIGEGAQAAIWINKSLRADGRLPELQERDVKSVHAT</sequence>
<gene>
    <name evidence="6" type="ORF">BM613_13355</name>
</gene>
<dbReference type="PRINTS" id="PR00368">
    <property type="entry name" value="FADPNR"/>
</dbReference>
<evidence type="ECO:0000259" key="5">
    <source>
        <dbReference type="Pfam" id="PF07992"/>
    </source>
</evidence>
<comment type="caution">
    <text evidence="6">The sequence shown here is derived from an EMBL/GenBank/DDBJ whole genome shotgun (WGS) entry which is preliminary data.</text>
</comment>
<protein>
    <recommendedName>
        <fullName evidence="5">FAD/NAD(P)-binding domain-containing protein</fullName>
    </recommendedName>
</protein>
<dbReference type="InterPro" id="IPR050097">
    <property type="entry name" value="Ferredoxin-NADP_redctase_2"/>
</dbReference>
<evidence type="ECO:0000256" key="2">
    <source>
        <dbReference type="ARBA" id="ARBA00011738"/>
    </source>
</evidence>
<dbReference type="GO" id="GO:0016491">
    <property type="term" value="F:oxidoreductase activity"/>
    <property type="evidence" value="ECO:0007669"/>
    <property type="project" value="UniProtKB-KW"/>
</dbReference>
<feature type="domain" description="FAD/NAD(P)-binding" evidence="5">
    <location>
        <begin position="5"/>
        <end position="300"/>
    </location>
</feature>
<keyword evidence="3" id="KW-0285">Flavoprotein</keyword>